<dbReference type="STRING" id="286156.Ppb6_01224"/>
<dbReference type="Proteomes" id="UP000093476">
    <property type="component" value="Unassembled WGS sequence"/>
</dbReference>
<comment type="caution">
    <text evidence="1">The sequence shown here is derived from an EMBL/GenBank/DDBJ whole genome shotgun (WGS) entry which is preliminary data.</text>
</comment>
<accession>A0A1C0U6Q2</accession>
<dbReference type="RefSeq" id="WP_065822532.1">
    <property type="nucleotide sequence ID" value="NZ_CAWMQZ010000036.1"/>
</dbReference>
<evidence type="ECO:0000313" key="1">
    <source>
        <dbReference type="EMBL" id="OCQ53598.1"/>
    </source>
</evidence>
<dbReference type="AlphaFoldDB" id="A0A1C0U6Q2"/>
<proteinExistence type="predicted"/>
<keyword evidence="2" id="KW-1185">Reference proteome</keyword>
<protein>
    <submittedName>
        <fullName evidence="1">Uncharacterized protein</fullName>
    </submittedName>
</protein>
<sequence length="86" mass="9963">MNAKQRCKLRRKNRRMEEQNLIEANRKLEMKIVTNLSGCSTKTLKAVSLSVIKQNKTVESFNNRCLRNTFLYSVKNKKSSNITARG</sequence>
<dbReference type="EMBL" id="LOMY01000036">
    <property type="protein sequence ID" value="OCQ53598.1"/>
    <property type="molecule type" value="Genomic_DNA"/>
</dbReference>
<reference evidence="1 2" key="1">
    <citation type="submission" date="2015-12" db="EMBL/GenBank/DDBJ databases">
        <title>Genome comparisons provide insights into the role of secondary metabolites in the pathogenic phase of the Photorhabdus life cycle.</title>
        <authorList>
            <person name="Tobias N.J."/>
            <person name="Mishra B."/>
            <person name="Gupta D.K."/>
            <person name="Thines M."/>
            <person name="Stinear T.P."/>
            <person name="Bode H.B."/>
        </authorList>
    </citation>
    <scope>NUCLEOTIDE SEQUENCE [LARGE SCALE GENOMIC DNA]</scope>
    <source>
        <strain evidence="1 2">PB68.1</strain>
    </source>
</reference>
<gene>
    <name evidence="1" type="ORF">Ppb6_01224</name>
</gene>
<evidence type="ECO:0000313" key="2">
    <source>
        <dbReference type="Proteomes" id="UP000093476"/>
    </source>
</evidence>
<name>A0A1C0U6Q2_9GAMM</name>
<organism evidence="1 2">
    <name type="scientific">Photorhabdus australis subsp. thailandensis</name>
    <dbReference type="NCBI Taxonomy" id="2805096"/>
    <lineage>
        <taxon>Bacteria</taxon>
        <taxon>Pseudomonadati</taxon>
        <taxon>Pseudomonadota</taxon>
        <taxon>Gammaproteobacteria</taxon>
        <taxon>Enterobacterales</taxon>
        <taxon>Morganellaceae</taxon>
        <taxon>Photorhabdus</taxon>
    </lineage>
</organism>